<comment type="subcellular location">
    <subcellularLocation>
        <location evidence="1">Membrane</location>
        <topology evidence="1">Multi-pass membrane protein</topology>
    </subcellularLocation>
</comment>
<evidence type="ECO:0000256" key="5">
    <source>
        <dbReference type="SAM" id="MobiDB-lite"/>
    </source>
</evidence>
<dbReference type="GO" id="GO:0030001">
    <property type="term" value="P:metal ion transport"/>
    <property type="evidence" value="ECO:0007669"/>
    <property type="project" value="InterPro"/>
</dbReference>
<dbReference type="GO" id="GO:0048471">
    <property type="term" value="C:perinuclear region of cytoplasm"/>
    <property type="evidence" value="ECO:0007669"/>
    <property type="project" value="TreeGrafter"/>
</dbReference>
<feature type="compositionally biased region" description="Polar residues" evidence="5">
    <location>
        <begin position="57"/>
        <end position="72"/>
    </location>
</feature>
<keyword evidence="2 6" id="KW-0812">Transmembrane</keyword>
<dbReference type="GO" id="GO:0006511">
    <property type="term" value="P:ubiquitin-dependent protein catabolic process"/>
    <property type="evidence" value="ECO:0007669"/>
    <property type="project" value="TreeGrafter"/>
</dbReference>
<feature type="compositionally biased region" description="Basic and acidic residues" evidence="5">
    <location>
        <begin position="132"/>
        <end position="141"/>
    </location>
</feature>
<evidence type="ECO:0000256" key="2">
    <source>
        <dbReference type="ARBA" id="ARBA00022692"/>
    </source>
</evidence>
<feature type="transmembrane region" description="Helical" evidence="6">
    <location>
        <begin position="305"/>
        <end position="325"/>
    </location>
</feature>
<comment type="caution">
    <text evidence="7">The sequence shown here is derived from an EMBL/GenBank/DDBJ whole genome shotgun (WGS) entry which is preliminary data.</text>
</comment>
<feature type="transmembrane region" description="Helical" evidence="6">
    <location>
        <begin position="213"/>
        <end position="231"/>
    </location>
</feature>
<evidence type="ECO:0000256" key="4">
    <source>
        <dbReference type="ARBA" id="ARBA00023136"/>
    </source>
</evidence>
<protein>
    <recommendedName>
        <fullName evidence="9">Metal homeostatis protein BSD2</fullName>
    </recommendedName>
</protein>
<dbReference type="PANTHER" id="PTHR13396">
    <property type="entry name" value="NEDD4 FAMILY INTERACTING PROTEIN 1/2"/>
    <property type="match status" value="1"/>
</dbReference>
<proteinExistence type="predicted"/>
<reference evidence="7" key="2">
    <citation type="submission" date="2021-01" db="EMBL/GenBank/DDBJ databases">
        <authorList>
            <person name="Schikora-Tamarit M.A."/>
        </authorList>
    </citation>
    <scope>NUCLEOTIDE SEQUENCE</scope>
    <source>
        <strain evidence="7">CBS6341</strain>
    </source>
</reference>
<organism evidence="7 8">
    <name type="scientific">Wickerhamomyces mucosus</name>
    <dbReference type="NCBI Taxonomy" id="1378264"/>
    <lineage>
        <taxon>Eukaryota</taxon>
        <taxon>Fungi</taxon>
        <taxon>Dikarya</taxon>
        <taxon>Ascomycota</taxon>
        <taxon>Saccharomycotina</taxon>
        <taxon>Saccharomycetes</taxon>
        <taxon>Phaffomycetales</taxon>
        <taxon>Wickerhamomycetaceae</taxon>
        <taxon>Wickerhamomyces</taxon>
    </lineage>
</organism>
<reference evidence="7" key="1">
    <citation type="journal article" date="2021" name="Open Biol.">
        <title>Shared evolutionary footprints suggest mitochondrial oxidative damage underlies multiple complex I losses in fungi.</title>
        <authorList>
            <person name="Schikora-Tamarit M.A."/>
            <person name="Marcet-Houben M."/>
            <person name="Nosek J."/>
            <person name="Gabaldon T."/>
        </authorList>
    </citation>
    <scope>NUCLEOTIDE SEQUENCE</scope>
    <source>
        <strain evidence="7">CBS6341</strain>
    </source>
</reference>
<feature type="transmembrane region" description="Helical" evidence="6">
    <location>
        <begin position="180"/>
        <end position="201"/>
    </location>
</feature>
<dbReference type="CDD" id="cd22212">
    <property type="entry name" value="NDFIP-like"/>
    <property type="match status" value="1"/>
</dbReference>
<dbReference type="AlphaFoldDB" id="A0A9P8PV85"/>
<gene>
    <name evidence="7" type="ORF">WICMUC_001651</name>
</gene>
<evidence type="ECO:0000256" key="1">
    <source>
        <dbReference type="ARBA" id="ARBA00004141"/>
    </source>
</evidence>
<accession>A0A9P8PV85</accession>
<keyword evidence="4 6" id="KW-0472">Membrane</keyword>
<dbReference type="GO" id="GO:0031398">
    <property type="term" value="P:positive regulation of protein ubiquitination"/>
    <property type="evidence" value="ECO:0007669"/>
    <property type="project" value="TreeGrafter"/>
</dbReference>
<dbReference type="GO" id="GO:0007034">
    <property type="term" value="P:vacuolar transport"/>
    <property type="evidence" value="ECO:0007669"/>
    <property type="project" value="InterPro"/>
</dbReference>
<name>A0A9P8PV85_9ASCO</name>
<dbReference type="OrthoDB" id="10003116at2759"/>
<dbReference type="PANTHER" id="PTHR13396:SF5">
    <property type="entry name" value="NEDD4 FAMILY INTERACTING PROTEIN"/>
    <property type="match status" value="1"/>
</dbReference>
<dbReference type="GO" id="GO:0016020">
    <property type="term" value="C:membrane"/>
    <property type="evidence" value="ECO:0007669"/>
    <property type="project" value="UniProtKB-SubCell"/>
</dbReference>
<feature type="region of interest" description="Disordered" evidence="5">
    <location>
        <begin position="111"/>
        <end position="153"/>
    </location>
</feature>
<evidence type="ECO:0008006" key="9">
    <source>
        <dbReference type="Google" id="ProtNLM"/>
    </source>
</evidence>
<sequence>MPSYQQISQINPDDFDLEAQNFQNSLLKSSNGDKILNDDDIELDDFENNNHEIDGRLQNNDIGSSSSQINDNSFNNQRIRNLVNIQSVSSNFNFLDKLYSRRPTEEQIRRLRNGSGNDGVFSNLSAKPDLQPNHDSDKPPTYEEASQDSSPPYWENTMFAPGFGEEIFVDGLPVGNIINFIWNLLVCSSFQFVGFLLTYILHTSHAAKQGSRAGLGITFMTYGYYMIKKIIKPSNGTDSLQAIHDMRIQPISANDYDIKSDTDTTTTITTTTMTNEFSIDSFTSLLSSGGDTNIDSEKTGVSWKISIFGGIILGLGFYLFIKAFIDYHRAKKMEQTILQPPAPASTPSGTVDEEEVEEV</sequence>
<evidence type="ECO:0000256" key="3">
    <source>
        <dbReference type="ARBA" id="ARBA00022989"/>
    </source>
</evidence>
<evidence type="ECO:0000256" key="6">
    <source>
        <dbReference type="SAM" id="Phobius"/>
    </source>
</evidence>
<keyword evidence="8" id="KW-1185">Reference proteome</keyword>
<feature type="region of interest" description="Disordered" evidence="5">
    <location>
        <begin position="338"/>
        <end position="359"/>
    </location>
</feature>
<evidence type="ECO:0000313" key="8">
    <source>
        <dbReference type="Proteomes" id="UP000769528"/>
    </source>
</evidence>
<dbReference type="InterPro" id="IPR019325">
    <property type="entry name" value="NEDD4/Bsd2"/>
</dbReference>
<dbReference type="GO" id="GO:0005783">
    <property type="term" value="C:endoplasmic reticulum"/>
    <property type="evidence" value="ECO:0007669"/>
    <property type="project" value="TreeGrafter"/>
</dbReference>
<evidence type="ECO:0000313" key="7">
    <source>
        <dbReference type="EMBL" id="KAH3678222.1"/>
    </source>
</evidence>
<keyword evidence="3 6" id="KW-1133">Transmembrane helix</keyword>
<dbReference type="Proteomes" id="UP000769528">
    <property type="component" value="Unassembled WGS sequence"/>
</dbReference>
<dbReference type="Pfam" id="PF10176">
    <property type="entry name" value="NEDD4_Bsd2"/>
    <property type="match status" value="1"/>
</dbReference>
<dbReference type="EMBL" id="JAEUBF010000485">
    <property type="protein sequence ID" value="KAH3678222.1"/>
    <property type="molecule type" value="Genomic_DNA"/>
</dbReference>
<feature type="region of interest" description="Disordered" evidence="5">
    <location>
        <begin position="52"/>
        <end position="72"/>
    </location>
</feature>
<dbReference type="GO" id="GO:0005794">
    <property type="term" value="C:Golgi apparatus"/>
    <property type="evidence" value="ECO:0007669"/>
    <property type="project" value="TreeGrafter"/>
</dbReference>